<dbReference type="Proteomes" id="UP000756346">
    <property type="component" value="Unassembled WGS sequence"/>
</dbReference>
<sequence>MIGYIYSPSEVWVNAGFPRALDDRYIKEALSEFIKMALSQSTSLLDSPPQDEFNDKDWMASVINGSANLRTGIMKRDSDYGDEWTAIMLRVVLLGPIFMLASQGAEVSVSG</sequence>
<gene>
    <name evidence="1" type="ORF">B0I36DRAFT_352980</name>
</gene>
<proteinExistence type="predicted"/>
<comment type="caution">
    <text evidence="1">The sequence shown here is derived from an EMBL/GenBank/DDBJ whole genome shotgun (WGS) entry which is preliminary data.</text>
</comment>
<protein>
    <submittedName>
        <fullName evidence="1">Uncharacterized protein</fullName>
    </submittedName>
</protein>
<keyword evidence="2" id="KW-1185">Reference proteome</keyword>
<reference evidence="1" key="1">
    <citation type="journal article" date="2021" name="Nat. Commun.">
        <title>Genetic determinants of endophytism in the Arabidopsis root mycobiome.</title>
        <authorList>
            <person name="Mesny F."/>
            <person name="Miyauchi S."/>
            <person name="Thiergart T."/>
            <person name="Pickel B."/>
            <person name="Atanasova L."/>
            <person name="Karlsson M."/>
            <person name="Huettel B."/>
            <person name="Barry K.W."/>
            <person name="Haridas S."/>
            <person name="Chen C."/>
            <person name="Bauer D."/>
            <person name="Andreopoulos W."/>
            <person name="Pangilinan J."/>
            <person name="LaButti K."/>
            <person name="Riley R."/>
            <person name="Lipzen A."/>
            <person name="Clum A."/>
            <person name="Drula E."/>
            <person name="Henrissat B."/>
            <person name="Kohler A."/>
            <person name="Grigoriev I.V."/>
            <person name="Martin F.M."/>
            <person name="Hacquard S."/>
        </authorList>
    </citation>
    <scope>NUCLEOTIDE SEQUENCE</scope>
    <source>
        <strain evidence="1">MPI-CAGE-CH-0230</strain>
    </source>
</reference>
<dbReference type="AlphaFoldDB" id="A0A9P8XXS7"/>
<name>A0A9P8XXS7_9PEZI</name>
<organism evidence="1 2">
    <name type="scientific">Microdochium trichocladiopsis</name>
    <dbReference type="NCBI Taxonomy" id="1682393"/>
    <lineage>
        <taxon>Eukaryota</taxon>
        <taxon>Fungi</taxon>
        <taxon>Dikarya</taxon>
        <taxon>Ascomycota</taxon>
        <taxon>Pezizomycotina</taxon>
        <taxon>Sordariomycetes</taxon>
        <taxon>Xylariomycetidae</taxon>
        <taxon>Xylariales</taxon>
        <taxon>Microdochiaceae</taxon>
        <taxon>Microdochium</taxon>
    </lineage>
</organism>
<dbReference type="EMBL" id="JAGTJQ010000009">
    <property type="protein sequence ID" value="KAH7024783.1"/>
    <property type="molecule type" value="Genomic_DNA"/>
</dbReference>
<dbReference type="GeneID" id="70186717"/>
<evidence type="ECO:0000313" key="1">
    <source>
        <dbReference type="EMBL" id="KAH7024783.1"/>
    </source>
</evidence>
<dbReference type="OrthoDB" id="197068at2759"/>
<accession>A0A9P8XXS7</accession>
<dbReference type="RefSeq" id="XP_046008331.1">
    <property type="nucleotide sequence ID" value="XM_046157171.1"/>
</dbReference>
<evidence type="ECO:0000313" key="2">
    <source>
        <dbReference type="Proteomes" id="UP000756346"/>
    </source>
</evidence>